<evidence type="ECO:0000256" key="4">
    <source>
        <dbReference type="SAM" id="Phobius"/>
    </source>
</evidence>
<feature type="transmembrane region" description="Helical" evidence="4">
    <location>
        <begin position="187"/>
        <end position="205"/>
    </location>
</feature>
<dbReference type="InterPro" id="IPR058112">
    <property type="entry name" value="CD3337_EF1877-like"/>
</dbReference>
<dbReference type="EMBL" id="SMAG01000001">
    <property type="protein sequence ID" value="TCS96957.1"/>
    <property type="molecule type" value="Genomic_DNA"/>
</dbReference>
<comment type="caution">
    <text evidence="5">The sequence shown here is derived from an EMBL/GenBank/DDBJ whole genome shotgun (WGS) entry which is preliminary data.</text>
</comment>
<dbReference type="Pfam" id="PF04610">
    <property type="entry name" value="TrbL"/>
    <property type="match status" value="1"/>
</dbReference>
<evidence type="ECO:0000256" key="1">
    <source>
        <dbReference type="ARBA" id="ARBA00022692"/>
    </source>
</evidence>
<feature type="transmembrane region" description="Helical" evidence="4">
    <location>
        <begin position="391"/>
        <end position="413"/>
    </location>
</feature>
<dbReference type="OrthoDB" id="2930912at2"/>
<dbReference type="AlphaFoldDB" id="A0A4V2UVT3"/>
<dbReference type="GO" id="GO:0030255">
    <property type="term" value="P:protein secretion by the type IV secretion system"/>
    <property type="evidence" value="ECO:0007669"/>
    <property type="project" value="InterPro"/>
</dbReference>
<evidence type="ECO:0000313" key="5">
    <source>
        <dbReference type="EMBL" id="TCS96957.1"/>
    </source>
</evidence>
<evidence type="ECO:0000256" key="3">
    <source>
        <dbReference type="ARBA" id="ARBA00023136"/>
    </source>
</evidence>
<organism evidence="5 6">
    <name type="scientific">Hazenella coriacea</name>
    <dbReference type="NCBI Taxonomy" id="1179467"/>
    <lineage>
        <taxon>Bacteria</taxon>
        <taxon>Bacillati</taxon>
        <taxon>Bacillota</taxon>
        <taxon>Bacilli</taxon>
        <taxon>Bacillales</taxon>
        <taxon>Thermoactinomycetaceae</taxon>
        <taxon>Hazenella</taxon>
    </lineage>
</organism>
<evidence type="ECO:0000313" key="6">
    <source>
        <dbReference type="Proteomes" id="UP000294937"/>
    </source>
</evidence>
<dbReference type="Proteomes" id="UP000294937">
    <property type="component" value="Unassembled WGS sequence"/>
</dbReference>
<dbReference type="RefSeq" id="WP_131923330.1">
    <property type="nucleotide sequence ID" value="NZ_SMAG01000001.1"/>
</dbReference>
<keyword evidence="6" id="KW-1185">Reference proteome</keyword>
<keyword evidence="1 4" id="KW-0812">Transmembrane</keyword>
<keyword evidence="3 4" id="KW-0472">Membrane</keyword>
<sequence length="488" mass="54790">MNKRRTWMIFLTLLIWITVIPGTQAVYAEEKAEQSSEGFSLIGDILTIFPEDKIKEAEKKGYNVKYSKYPPSRYYLDINLETGLLEWDKKVSNQGHSIMNDLNNFGWQSILTWDFTVIMIVENAFSLDIVNEFADSIEKSVQQLAGFNGSGYGKTGLMGNFLTLMIILAGAWIAYTGMIQKKTTKALTGMLSSLLILVLGLAFFANVGGVMRYVNDISSGLNQEVMGVGVAFQQEMSGDEAKYPADVSSMVVADQLYTMLIYEPYLMLQYGKTANDPSLTPERIRKILDHKPGSTSRAQAVLNERNGVGHEPNVMVTSDGVFQRLTLLIMLFISHVILGFLFLLIAGAMLVFQFIFVLATLFAPFAFLMGLHPTLNSVATAWFKKFIGYQLVKLIIGVFFSMLLTISQFLYQMSPPEKVGYVWTIAMQVILVMGVVWKRDELFSILKAPMGKVDDFKGELNIKLPVTYVTKYSETMAARMKKINAKRK</sequence>
<feature type="transmembrane region" description="Helical" evidence="4">
    <location>
        <begin position="325"/>
        <end position="345"/>
    </location>
</feature>
<dbReference type="NCBIfam" id="NF046089">
    <property type="entry name" value="CD3337_EF1877"/>
    <property type="match status" value="1"/>
</dbReference>
<reference evidence="5 6" key="1">
    <citation type="submission" date="2019-03" db="EMBL/GenBank/DDBJ databases">
        <title>Genomic Encyclopedia of Type Strains, Phase IV (KMG-IV): sequencing the most valuable type-strain genomes for metagenomic binning, comparative biology and taxonomic classification.</title>
        <authorList>
            <person name="Goeker M."/>
        </authorList>
    </citation>
    <scope>NUCLEOTIDE SEQUENCE [LARGE SCALE GENOMIC DNA]</scope>
    <source>
        <strain evidence="5 6">DSM 45707</strain>
    </source>
</reference>
<feature type="transmembrane region" description="Helical" evidence="4">
    <location>
        <begin position="419"/>
        <end position="437"/>
    </location>
</feature>
<protein>
    <submittedName>
        <fullName evidence="5">TrbL/VirB6 plasmid conjugal transfer protein</fullName>
    </submittedName>
</protein>
<name>A0A4V2UVT3_9BACL</name>
<dbReference type="InterPro" id="IPR007688">
    <property type="entry name" value="Conjugal_tfr_TrbL/VirB6"/>
</dbReference>
<gene>
    <name evidence="5" type="ORF">EDD58_101604</name>
</gene>
<evidence type="ECO:0000256" key="2">
    <source>
        <dbReference type="ARBA" id="ARBA00022989"/>
    </source>
</evidence>
<feature type="transmembrane region" description="Helical" evidence="4">
    <location>
        <begin position="351"/>
        <end position="371"/>
    </location>
</feature>
<feature type="transmembrane region" description="Helical" evidence="4">
    <location>
        <begin position="157"/>
        <end position="175"/>
    </location>
</feature>
<keyword evidence="2 4" id="KW-1133">Transmembrane helix</keyword>
<proteinExistence type="predicted"/>
<accession>A0A4V2UVT3</accession>